<reference evidence="7" key="3">
    <citation type="submission" date="2025-09" db="UniProtKB">
        <authorList>
            <consortium name="Ensembl"/>
        </authorList>
    </citation>
    <scope>IDENTIFICATION</scope>
</reference>
<dbReference type="PANTHER" id="PTHR24206">
    <property type="entry name" value="OS06G0237300 PROTEIN"/>
    <property type="match status" value="1"/>
</dbReference>
<dbReference type="Pfam" id="PF00412">
    <property type="entry name" value="LIM"/>
    <property type="match status" value="1"/>
</dbReference>
<evidence type="ECO:0000256" key="5">
    <source>
        <dbReference type="SAM" id="MobiDB-lite"/>
    </source>
</evidence>
<keyword evidence="1 4" id="KW-0479">Metal-binding</keyword>
<dbReference type="GO" id="GO:0046872">
    <property type="term" value="F:metal ion binding"/>
    <property type="evidence" value="ECO:0007669"/>
    <property type="project" value="UniProtKB-KW"/>
</dbReference>
<evidence type="ECO:0000313" key="7">
    <source>
        <dbReference type="Ensembl" id="ENSSFAP00005038328.1"/>
    </source>
</evidence>
<dbReference type="Ensembl" id="ENSSFAT00005039760.1">
    <property type="protein sequence ID" value="ENSSFAP00005038328.1"/>
    <property type="gene ID" value="ENSSFAG00005019249.1"/>
</dbReference>
<evidence type="ECO:0000256" key="1">
    <source>
        <dbReference type="ARBA" id="ARBA00022723"/>
    </source>
</evidence>
<evidence type="ECO:0000256" key="4">
    <source>
        <dbReference type="PROSITE-ProRule" id="PRU00125"/>
    </source>
</evidence>
<evidence type="ECO:0000256" key="2">
    <source>
        <dbReference type="ARBA" id="ARBA00022833"/>
    </source>
</evidence>
<proteinExistence type="predicted"/>
<dbReference type="InterPro" id="IPR001781">
    <property type="entry name" value="Znf_LIM"/>
</dbReference>
<feature type="domain" description="LIM zinc-binding" evidence="6">
    <location>
        <begin position="25"/>
        <end position="85"/>
    </location>
</feature>
<dbReference type="Gene3D" id="2.10.110.10">
    <property type="entry name" value="Cysteine Rich Protein"/>
    <property type="match status" value="1"/>
</dbReference>
<feature type="region of interest" description="Disordered" evidence="5">
    <location>
        <begin position="93"/>
        <end position="112"/>
    </location>
</feature>
<reference evidence="7" key="1">
    <citation type="submission" date="2019-06" db="EMBL/GenBank/DDBJ databases">
        <authorList>
            <consortium name="Wellcome Sanger Institute Data Sharing"/>
        </authorList>
    </citation>
    <scope>NUCLEOTIDE SEQUENCE [LARGE SCALE GENOMIC DNA]</scope>
</reference>
<evidence type="ECO:0000259" key="6">
    <source>
        <dbReference type="PROSITE" id="PS50023"/>
    </source>
</evidence>
<dbReference type="PROSITE" id="PS50023">
    <property type="entry name" value="LIM_DOMAIN_2"/>
    <property type="match status" value="1"/>
</dbReference>
<organism evidence="7 8">
    <name type="scientific">Salarias fasciatus</name>
    <name type="common">Jewelled blenny</name>
    <name type="synonym">Blennius fasciatus</name>
    <dbReference type="NCBI Taxonomy" id="181472"/>
    <lineage>
        <taxon>Eukaryota</taxon>
        <taxon>Metazoa</taxon>
        <taxon>Chordata</taxon>
        <taxon>Craniata</taxon>
        <taxon>Vertebrata</taxon>
        <taxon>Euteleostomi</taxon>
        <taxon>Actinopterygii</taxon>
        <taxon>Neopterygii</taxon>
        <taxon>Teleostei</taxon>
        <taxon>Neoteleostei</taxon>
        <taxon>Acanthomorphata</taxon>
        <taxon>Ovalentaria</taxon>
        <taxon>Blenniimorphae</taxon>
        <taxon>Blenniiformes</taxon>
        <taxon>Blennioidei</taxon>
        <taxon>Blenniidae</taxon>
        <taxon>Salariinae</taxon>
        <taxon>Salarias</taxon>
    </lineage>
</organism>
<dbReference type="InParanoid" id="A0A672I9I8"/>
<dbReference type="AlphaFoldDB" id="A0A672I9I8"/>
<evidence type="ECO:0000256" key="3">
    <source>
        <dbReference type="ARBA" id="ARBA00023038"/>
    </source>
</evidence>
<evidence type="ECO:0000313" key="8">
    <source>
        <dbReference type="Proteomes" id="UP000472267"/>
    </source>
</evidence>
<name>A0A672I9I8_SALFA</name>
<accession>A0A672I9I8</accession>
<dbReference type="FunFam" id="2.10.110.10:FF:000002">
    <property type="entry name" value="LIM domain and actin-binding 1"/>
    <property type="match status" value="1"/>
</dbReference>
<reference evidence="7" key="2">
    <citation type="submission" date="2025-08" db="UniProtKB">
        <authorList>
            <consortium name="Ensembl"/>
        </authorList>
    </citation>
    <scope>IDENTIFICATION</scope>
</reference>
<sequence>LCDLQPAEGKPLSRPLISFQPPAKEMCSACLTPVYPMEKMVANKLILHNNCFCCKHCGKKLSIQNYSSLYGEFYCIPHYQELFKRRGNYHEGFGHTQHKNQKKKNASIVQTP</sequence>
<keyword evidence="2 4" id="KW-0862">Zinc</keyword>
<dbReference type="SMART" id="SM00132">
    <property type="entry name" value="LIM"/>
    <property type="match status" value="1"/>
</dbReference>
<dbReference type="Proteomes" id="UP000472267">
    <property type="component" value="Chromosome 18"/>
</dbReference>
<dbReference type="SUPFAM" id="SSF57716">
    <property type="entry name" value="Glucocorticoid receptor-like (DNA-binding domain)"/>
    <property type="match status" value="2"/>
</dbReference>
<dbReference type="OMA" id="KNCKRSA"/>
<keyword evidence="8" id="KW-1185">Reference proteome</keyword>
<protein>
    <recommendedName>
        <fullName evidence="6">LIM zinc-binding domain-containing protein</fullName>
    </recommendedName>
</protein>
<feature type="compositionally biased region" description="Basic residues" evidence="5">
    <location>
        <begin position="96"/>
        <end position="105"/>
    </location>
</feature>
<keyword evidence="3 4" id="KW-0440">LIM domain</keyword>